<keyword evidence="3" id="KW-1185">Reference proteome</keyword>
<comment type="caution">
    <text evidence="2">The sequence shown here is derived from an EMBL/GenBank/DDBJ whole genome shotgun (WGS) entry which is preliminary data.</text>
</comment>
<gene>
    <name evidence="2" type="ORF">FXN61_21165</name>
</gene>
<feature type="transmembrane region" description="Helical" evidence="1">
    <location>
        <begin position="83"/>
        <end position="105"/>
    </location>
</feature>
<dbReference type="Proteomes" id="UP001515943">
    <property type="component" value="Unassembled WGS sequence"/>
</dbReference>
<organism evidence="2 3">
    <name type="scientific">Lentzea indica</name>
    <dbReference type="NCBI Taxonomy" id="2604800"/>
    <lineage>
        <taxon>Bacteria</taxon>
        <taxon>Bacillati</taxon>
        <taxon>Actinomycetota</taxon>
        <taxon>Actinomycetes</taxon>
        <taxon>Pseudonocardiales</taxon>
        <taxon>Pseudonocardiaceae</taxon>
        <taxon>Lentzea</taxon>
    </lineage>
</organism>
<accession>A0ABX1FJM2</accession>
<keyword evidence="1" id="KW-1133">Transmembrane helix</keyword>
<feature type="transmembrane region" description="Helical" evidence="1">
    <location>
        <begin position="12"/>
        <end position="30"/>
    </location>
</feature>
<reference evidence="2 3" key="1">
    <citation type="submission" date="2019-08" db="EMBL/GenBank/DDBJ databases">
        <title>Lentzea from Indian Himalayas.</title>
        <authorList>
            <person name="Mandal S."/>
            <person name="Mallick Gupta A."/>
            <person name="Maiti P.K."/>
            <person name="Sarkar J."/>
            <person name="Mandal S."/>
        </authorList>
    </citation>
    <scope>NUCLEOTIDE SEQUENCE [LARGE SCALE GENOMIC DNA]</scope>
    <source>
        <strain evidence="2 3">PSKA42</strain>
    </source>
</reference>
<evidence type="ECO:0000256" key="1">
    <source>
        <dbReference type="SAM" id="Phobius"/>
    </source>
</evidence>
<proteinExistence type="predicted"/>
<evidence type="ECO:0008006" key="4">
    <source>
        <dbReference type="Google" id="ProtNLM"/>
    </source>
</evidence>
<dbReference type="EMBL" id="VSRL01000075">
    <property type="protein sequence ID" value="NKE59189.1"/>
    <property type="molecule type" value="Genomic_DNA"/>
</dbReference>
<evidence type="ECO:0000313" key="2">
    <source>
        <dbReference type="EMBL" id="NKE59189.1"/>
    </source>
</evidence>
<name>A0ABX1FJM2_9PSEU</name>
<feature type="transmembrane region" description="Helical" evidence="1">
    <location>
        <begin position="155"/>
        <end position="172"/>
    </location>
</feature>
<keyword evidence="1" id="KW-0472">Membrane</keyword>
<evidence type="ECO:0000313" key="3">
    <source>
        <dbReference type="Proteomes" id="UP001515943"/>
    </source>
</evidence>
<keyword evidence="1" id="KW-0812">Transmembrane</keyword>
<sequence>MTITAHTDGRTASISAGLFALSLFGTVASVNVSNDLAWWQEAANRSSGTISAFFAVGAAVLFGILLTHLTYGTTSAWLATARTLGIAVVAGLLVSAALRGVIAHLTDHEQLPLPSADVLNYSTALNHMLLNVPVMAALALTIGAISVTNLRATPWLGYVGLVCAIVVLAAVGLQIGAYAIPAVLLWALCQAVALWHSTSSDQA</sequence>
<feature type="transmembrane region" description="Helical" evidence="1">
    <location>
        <begin position="125"/>
        <end position="148"/>
    </location>
</feature>
<dbReference type="RefSeq" id="WP_167975845.1">
    <property type="nucleotide sequence ID" value="NZ_VSRL01000075.1"/>
</dbReference>
<feature type="transmembrane region" description="Helical" evidence="1">
    <location>
        <begin position="50"/>
        <end position="71"/>
    </location>
</feature>
<protein>
    <recommendedName>
        <fullName evidence="4">DUF4386 family protein</fullName>
    </recommendedName>
</protein>